<reference evidence="1" key="1">
    <citation type="submission" date="2022-06" db="EMBL/GenBank/DDBJ databases">
        <title>Phylogenomic reconstructions and comparative analyses of Kickxellomycotina fungi.</title>
        <authorList>
            <person name="Reynolds N.K."/>
            <person name="Stajich J.E."/>
            <person name="Barry K."/>
            <person name="Grigoriev I.V."/>
            <person name="Crous P."/>
            <person name="Smith M.E."/>
        </authorList>
    </citation>
    <scope>NUCLEOTIDE SEQUENCE</scope>
    <source>
        <strain evidence="1">RSA 2271</strain>
    </source>
</reference>
<proteinExistence type="predicted"/>
<organism evidence="1 2">
    <name type="scientific">Spiromyces aspiralis</name>
    <dbReference type="NCBI Taxonomy" id="68401"/>
    <lineage>
        <taxon>Eukaryota</taxon>
        <taxon>Fungi</taxon>
        <taxon>Fungi incertae sedis</taxon>
        <taxon>Zoopagomycota</taxon>
        <taxon>Kickxellomycotina</taxon>
        <taxon>Kickxellomycetes</taxon>
        <taxon>Kickxellales</taxon>
        <taxon>Kickxellaceae</taxon>
        <taxon>Spiromyces</taxon>
    </lineage>
</organism>
<gene>
    <name evidence="1" type="ORF">EV182_006756</name>
</gene>
<keyword evidence="2" id="KW-1185">Reference proteome</keyword>
<sequence length="126" mass="13739">MRQQQQPVTGPGFPKQQQLQQRPSQQNPEPPSFGPAPSKYNSRPSFHDSGGNPAAHTYATTQAQEKFSPAYPNTANSYGHNMYGSYYQQGVRPPMQNRPPLNHPGTYSHSGPSNGNSPANGKNKSS</sequence>
<evidence type="ECO:0000313" key="2">
    <source>
        <dbReference type="Proteomes" id="UP001145114"/>
    </source>
</evidence>
<accession>A0ACC1HBE4</accession>
<dbReference type="EMBL" id="JAMZIH010008033">
    <property type="protein sequence ID" value="KAJ1672656.1"/>
    <property type="molecule type" value="Genomic_DNA"/>
</dbReference>
<evidence type="ECO:0000313" key="1">
    <source>
        <dbReference type="EMBL" id="KAJ1672656.1"/>
    </source>
</evidence>
<comment type="caution">
    <text evidence="1">The sequence shown here is derived from an EMBL/GenBank/DDBJ whole genome shotgun (WGS) entry which is preliminary data.</text>
</comment>
<protein>
    <submittedName>
        <fullName evidence="1">Uncharacterized protein</fullName>
    </submittedName>
</protein>
<dbReference type="Proteomes" id="UP001145114">
    <property type="component" value="Unassembled WGS sequence"/>
</dbReference>
<feature type="non-terminal residue" evidence="1">
    <location>
        <position position="126"/>
    </location>
</feature>
<name>A0ACC1HBE4_9FUNG</name>